<dbReference type="CDD" id="cd03469">
    <property type="entry name" value="Rieske_RO_Alpha_N"/>
    <property type="match status" value="1"/>
</dbReference>
<evidence type="ECO:0000256" key="1">
    <source>
        <dbReference type="ARBA" id="ARBA00022714"/>
    </source>
</evidence>
<gene>
    <name evidence="7" type="ORF">H3309_16560</name>
</gene>
<accession>A0A7G5IHN9</accession>
<evidence type="ECO:0000259" key="6">
    <source>
        <dbReference type="PROSITE" id="PS51296"/>
    </source>
</evidence>
<dbReference type="GO" id="GO:0051537">
    <property type="term" value="F:2 iron, 2 sulfur cluster binding"/>
    <property type="evidence" value="ECO:0007669"/>
    <property type="project" value="UniProtKB-KW"/>
</dbReference>
<dbReference type="Proteomes" id="UP000515292">
    <property type="component" value="Chromosome"/>
</dbReference>
<evidence type="ECO:0000313" key="7">
    <source>
        <dbReference type="EMBL" id="QMW22881.1"/>
    </source>
</evidence>
<dbReference type="Pfam" id="PF00355">
    <property type="entry name" value="Rieske"/>
    <property type="match status" value="1"/>
</dbReference>
<keyword evidence="7" id="KW-0223">Dioxygenase</keyword>
<evidence type="ECO:0000256" key="5">
    <source>
        <dbReference type="ARBA" id="ARBA00023014"/>
    </source>
</evidence>
<evidence type="ECO:0000256" key="2">
    <source>
        <dbReference type="ARBA" id="ARBA00022723"/>
    </source>
</evidence>
<organism evidence="7 8">
    <name type="scientific">Sandaracinobacteroides saxicola</name>
    <dbReference type="NCBI Taxonomy" id="2759707"/>
    <lineage>
        <taxon>Bacteria</taxon>
        <taxon>Pseudomonadati</taxon>
        <taxon>Pseudomonadota</taxon>
        <taxon>Alphaproteobacteria</taxon>
        <taxon>Sphingomonadales</taxon>
        <taxon>Sphingosinicellaceae</taxon>
        <taxon>Sandaracinobacteroides</taxon>
    </lineage>
</organism>
<dbReference type="GO" id="GO:0046872">
    <property type="term" value="F:metal ion binding"/>
    <property type="evidence" value="ECO:0007669"/>
    <property type="project" value="UniProtKB-KW"/>
</dbReference>
<keyword evidence="5" id="KW-0411">Iron-sulfur</keyword>
<dbReference type="SUPFAM" id="SSF55961">
    <property type="entry name" value="Bet v1-like"/>
    <property type="match status" value="1"/>
</dbReference>
<dbReference type="PANTHER" id="PTHR21266">
    <property type="entry name" value="IRON-SULFUR DOMAIN CONTAINING PROTEIN"/>
    <property type="match status" value="1"/>
</dbReference>
<evidence type="ECO:0000256" key="4">
    <source>
        <dbReference type="ARBA" id="ARBA00023004"/>
    </source>
</evidence>
<dbReference type="Gene3D" id="2.102.10.10">
    <property type="entry name" value="Rieske [2Fe-2S] iron-sulphur domain"/>
    <property type="match status" value="1"/>
</dbReference>
<evidence type="ECO:0000313" key="8">
    <source>
        <dbReference type="Proteomes" id="UP000515292"/>
    </source>
</evidence>
<dbReference type="Pfam" id="PF19112">
    <property type="entry name" value="VanA_C"/>
    <property type="match status" value="1"/>
</dbReference>
<keyword evidence="3" id="KW-0560">Oxidoreductase</keyword>
<keyword evidence="8" id="KW-1185">Reference proteome</keyword>
<dbReference type="InterPro" id="IPR050584">
    <property type="entry name" value="Cholesterol_7-desaturase"/>
</dbReference>
<proteinExistence type="predicted"/>
<dbReference type="GO" id="GO:0051213">
    <property type="term" value="F:dioxygenase activity"/>
    <property type="evidence" value="ECO:0007669"/>
    <property type="project" value="UniProtKB-KW"/>
</dbReference>
<dbReference type="InterPro" id="IPR044043">
    <property type="entry name" value="VanA_C_cat"/>
</dbReference>
<sequence>MIINQWYVAEEDAQIGATPRRVRMLGLDFALFRDAAGQVHCLSDVCVHKGASLGAGRTVGNCVECPYHGWRFGGDGAVNYIPSLGPEAKIPTRARVDSYPVEIRYGWVWVFLGDLPEAERPPLPDFPEYDDPANWRTIRGEWEWKANYARIVENGLDFAHAPFVHPSFGDRDNATIHDFEIAADEWSAKAKVTYIPPLPRGIWKLVRKERTPVEASPGFHLSGATMRLDVWLTQTWRMVIFDVNTPIDEHNTITRWIMARSFFRRKMWDGDSARRTLKIFAQDTRIVEEICPEIVPTDLREELSVKSDGLMNAFRLKRRELIERGWAIDVKRLREEVDGTRAMVIPSPARAEAQGRNFVLKTVPLVPARSLPPLAEAAE</sequence>
<name>A0A7G5IHN9_9SPHN</name>
<keyword evidence="1" id="KW-0001">2Fe-2S</keyword>
<dbReference type="PANTHER" id="PTHR21266:SF59">
    <property type="entry name" value="BLR4922 PROTEIN"/>
    <property type="match status" value="1"/>
</dbReference>
<dbReference type="PROSITE" id="PS51296">
    <property type="entry name" value="RIESKE"/>
    <property type="match status" value="1"/>
</dbReference>
<reference evidence="7 8" key="1">
    <citation type="submission" date="2020-07" db="EMBL/GenBank/DDBJ databases">
        <title>Complete genome sequence for Sandaracinobacter sp. M6.</title>
        <authorList>
            <person name="Tang Y."/>
            <person name="Liu Q."/>
            <person name="Guo Z."/>
            <person name="Lei P."/>
            <person name="Huang B."/>
        </authorList>
    </citation>
    <scope>NUCLEOTIDE SEQUENCE [LARGE SCALE GENOMIC DNA]</scope>
    <source>
        <strain evidence="7 8">M6</strain>
    </source>
</reference>
<dbReference type="InterPro" id="IPR036922">
    <property type="entry name" value="Rieske_2Fe-2S_sf"/>
</dbReference>
<dbReference type="SUPFAM" id="SSF50022">
    <property type="entry name" value="ISP domain"/>
    <property type="match status" value="1"/>
</dbReference>
<dbReference type="RefSeq" id="WP_182296192.1">
    <property type="nucleotide sequence ID" value="NZ_CP059851.1"/>
</dbReference>
<protein>
    <submittedName>
        <fullName evidence="7">Aromatic ring-hydroxylating dioxygenase subunit alpha</fullName>
    </submittedName>
</protein>
<dbReference type="EMBL" id="CP059851">
    <property type="protein sequence ID" value="QMW22881.1"/>
    <property type="molecule type" value="Genomic_DNA"/>
</dbReference>
<keyword evidence="4" id="KW-0408">Iron</keyword>
<dbReference type="KEGG" id="sand:H3309_16560"/>
<dbReference type="InterPro" id="IPR017941">
    <property type="entry name" value="Rieske_2Fe-2S"/>
</dbReference>
<feature type="domain" description="Rieske" evidence="6">
    <location>
        <begin position="6"/>
        <end position="110"/>
    </location>
</feature>
<dbReference type="AlphaFoldDB" id="A0A7G5IHN9"/>
<evidence type="ECO:0000256" key="3">
    <source>
        <dbReference type="ARBA" id="ARBA00023002"/>
    </source>
</evidence>
<keyword evidence="2" id="KW-0479">Metal-binding</keyword>
<dbReference type="Gene3D" id="3.90.380.10">
    <property type="entry name" value="Naphthalene 1,2-dioxygenase Alpha Subunit, Chain A, domain 1"/>
    <property type="match status" value="1"/>
</dbReference>